<dbReference type="InterPro" id="IPR003661">
    <property type="entry name" value="HisK_dim/P_dom"/>
</dbReference>
<dbReference type="Gene3D" id="3.40.50.300">
    <property type="entry name" value="P-loop containing nucleotide triphosphate hydrolases"/>
    <property type="match status" value="1"/>
</dbReference>
<dbReference type="PANTHER" id="PTHR36766:SF31">
    <property type="entry name" value="DISEASE RESISTANCE RPP13-LIKE PROTEIN 1"/>
    <property type="match status" value="1"/>
</dbReference>
<evidence type="ECO:0000256" key="7">
    <source>
        <dbReference type="ARBA" id="ARBA00022989"/>
    </source>
</evidence>
<dbReference type="SMART" id="SM00388">
    <property type="entry name" value="HisKA"/>
    <property type="match status" value="1"/>
</dbReference>
<dbReference type="SUPFAM" id="SSF47384">
    <property type="entry name" value="Homodimeric domain of signal transducing histidine kinase"/>
    <property type="match status" value="1"/>
</dbReference>
<feature type="coiled-coil region" evidence="9">
    <location>
        <begin position="69"/>
        <end position="96"/>
    </location>
</feature>
<dbReference type="InterPro" id="IPR042197">
    <property type="entry name" value="Apaf_helical"/>
</dbReference>
<name>A0A6P8DVU7_PUNGR</name>
<protein>
    <submittedName>
        <fullName evidence="13">Uncharacterized protein LOC116211368</fullName>
    </submittedName>
</protein>
<dbReference type="Gene3D" id="6.10.250.1190">
    <property type="match status" value="1"/>
</dbReference>
<sequence length="804" mass="90720">MATAVVGGAFLSASLQVLFDRLASRSIIDFILRRRSDEGLLIKKLTATILSVEAILKNGLKRRTTNPAVKEWFSELEETVNDAKNLLDEMHTERSKNKPGSRSRIKLMQEILDRLEHVSEQKDVFNWRTPSHISPTNSISVDESSICGRTNDKEAMVSILLSDNLTGQDVTRVIVIVGVPGIGKSTLAQLMYSDSRVQGYFDLKVWVCASTDLNIYTVTKTIFEAVTKLPCDIEDLNLLQLRLKEQVTGKRVLLLLDDVWNIEDRIEWEVLRSPFQFCQQGSGIVVTTQSKHVAGTIRTLPAYHLNPLPCEDSWILFSKYAFDGGSLITDPGLEVIGREIVNKCRGIPLAIKSLGILLRTKPDREEWDRILKDDIWDSSHDMTTVLLRIKNGIAKGREPIAVGSGNCLVASKQHWQMRNIQTKRARLPIYCVLWLIVLGILSVAVFETANKVQITKRKEDLASMCNGRAKTLQDQFEHQVNNTNTLAIFLTQLHRLDRLLDKEQSEEFLRNYMLATVHIHPFLEAVTVEGSIIRNEYNSVMATQSMDVDSSALRLNPGKGDILKALATGKTVISRAFKHFDSRHVRFAMAYPIYKVSFSGNSTVDQRCKAAAGYMGAIFRFDSFAEHVLGQIDGRHTISVSIYDATESPDCLLLYRWGNHENSQSLLHESELKLGDPCRRYRIMCRYQHKAPLPWIPIVFSGLTIVIGLLLGCILTGSTVHSLKIQELNAQAEAFNTANSQFLSEASLEIRKPAYSILETLRLVLRMELTSPQRDYIQVAQEGCERLIDLIYEVLEQENSNLQM</sequence>
<evidence type="ECO:0000256" key="4">
    <source>
        <dbReference type="ARBA" id="ARBA00022741"/>
    </source>
</evidence>
<feature type="transmembrane region" description="Helical" evidence="10">
    <location>
        <begin position="693"/>
        <end position="717"/>
    </location>
</feature>
<dbReference type="GO" id="GO:0006952">
    <property type="term" value="P:defense response"/>
    <property type="evidence" value="ECO:0007669"/>
    <property type="project" value="UniProtKB-KW"/>
</dbReference>
<evidence type="ECO:0000256" key="1">
    <source>
        <dbReference type="ARBA" id="ARBA00004370"/>
    </source>
</evidence>
<keyword evidence="3" id="KW-0677">Repeat</keyword>
<keyword evidence="9" id="KW-0175">Coiled coil</keyword>
<dbReference type="GeneID" id="116211368"/>
<dbReference type="GO" id="GO:0000155">
    <property type="term" value="F:phosphorelay sensor kinase activity"/>
    <property type="evidence" value="ECO:0007669"/>
    <property type="project" value="InterPro"/>
</dbReference>
<organism evidence="12 13">
    <name type="scientific">Punica granatum</name>
    <name type="common">Pomegranate</name>
    <dbReference type="NCBI Taxonomy" id="22663"/>
    <lineage>
        <taxon>Eukaryota</taxon>
        <taxon>Viridiplantae</taxon>
        <taxon>Streptophyta</taxon>
        <taxon>Embryophyta</taxon>
        <taxon>Tracheophyta</taxon>
        <taxon>Spermatophyta</taxon>
        <taxon>Magnoliopsida</taxon>
        <taxon>eudicotyledons</taxon>
        <taxon>Gunneridae</taxon>
        <taxon>Pentapetalae</taxon>
        <taxon>rosids</taxon>
        <taxon>malvids</taxon>
        <taxon>Myrtales</taxon>
        <taxon>Lythraceae</taxon>
        <taxon>Punica</taxon>
    </lineage>
</organism>
<keyword evidence="12" id="KW-1185">Reference proteome</keyword>
<dbReference type="InterPro" id="IPR002182">
    <property type="entry name" value="NB-ARC"/>
</dbReference>
<dbReference type="GO" id="GO:0005524">
    <property type="term" value="F:ATP binding"/>
    <property type="evidence" value="ECO:0007669"/>
    <property type="project" value="UniProtKB-KW"/>
</dbReference>
<reference evidence="13" key="2">
    <citation type="submission" date="2025-08" db="UniProtKB">
        <authorList>
            <consortium name="RefSeq"/>
        </authorList>
    </citation>
    <scope>IDENTIFICATION</scope>
    <source>
        <tissue evidence="13">Leaf</tissue>
    </source>
</reference>
<dbReference type="Proteomes" id="UP000515151">
    <property type="component" value="Chromosome 6"/>
</dbReference>
<feature type="transmembrane region" description="Helical" evidence="10">
    <location>
        <begin position="427"/>
        <end position="449"/>
    </location>
</feature>
<dbReference type="Pfam" id="PF00931">
    <property type="entry name" value="NB-ARC"/>
    <property type="match status" value="1"/>
</dbReference>
<dbReference type="InterPro" id="IPR006189">
    <property type="entry name" value="CHASE_dom"/>
</dbReference>
<dbReference type="Gene3D" id="1.20.5.4130">
    <property type="match status" value="1"/>
</dbReference>
<evidence type="ECO:0000256" key="6">
    <source>
        <dbReference type="ARBA" id="ARBA00022840"/>
    </source>
</evidence>
<dbReference type="PROSITE" id="PS50839">
    <property type="entry name" value="CHASE"/>
    <property type="match status" value="1"/>
</dbReference>
<dbReference type="RefSeq" id="XP_031401582.1">
    <property type="nucleotide sequence ID" value="XM_031545722.1"/>
</dbReference>
<dbReference type="GO" id="GO:0016020">
    <property type="term" value="C:membrane"/>
    <property type="evidence" value="ECO:0007669"/>
    <property type="project" value="UniProtKB-SubCell"/>
</dbReference>
<keyword evidence="2 10" id="KW-0812">Transmembrane</keyword>
<dbReference type="Gene3D" id="1.10.8.430">
    <property type="entry name" value="Helical domain of apoptotic protease-activating factors"/>
    <property type="match status" value="1"/>
</dbReference>
<dbReference type="Gene3D" id="3.30.450.350">
    <property type="entry name" value="CHASE domain"/>
    <property type="match status" value="1"/>
</dbReference>
<keyword evidence="4" id="KW-0547">Nucleotide-binding</keyword>
<dbReference type="InterPro" id="IPR041118">
    <property type="entry name" value="Rx_N"/>
</dbReference>
<evidence type="ECO:0000256" key="2">
    <source>
        <dbReference type="ARBA" id="ARBA00022692"/>
    </source>
</evidence>
<evidence type="ECO:0000313" key="12">
    <source>
        <dbReference type="Proteomes" id="UP000515151"/>
    </source>
</evidence>
<reference evidence="12" key="1">
    <citation type="journal article" date="2020" name="Plant Biotechnol. J.">
        <title>The pomegranate (Punica granatum L.) draft genome dissects genetic divergence between soft- and hard-seeded cultivars.</title>
        <authorList>
            <person name="Luo X."/>
            <person name="Li H."/>
            <person name="Wu Z."/>
            <person name="Yao W."/>
            <person name="Zhao P."/>
            <person name="Cao D."/>
            <person name="Yu H."/>
            <person name="Li K."/>
            <person name="Poudel K."/>
            <person name="Zhao D."/>
            <person name="Zhang F."/>
            <person name="Xia X."/>
            <person name="Chen L."/>
            <person name="Wang Q."/>
            <person name="Jing D."/>
            <person name="Cao S."/>
        </authorList>
    </citation>
    <scope>NUCLEOTIDE SEQUENCE [LARGE SCALE GENOMIC DNA]</scope>
    <source>
        <strain evidence="12">cv. Tunisia</strain>
    </source>
</reference>
<dbReference type="Gene3D" id="1.10.287.130">
    <property type="match status" value="1"/>
</dbReference>
<evidence type="ECO:0000313" key="13">
    <source>
        <dbReference type="RefSeq" id="XP_031401582.1"/>
    </source>
</evidence>
<dbReference type="PRINTS" id="PR00364">
    <property type="entry name" value="DISEASERSIST"/>
</dbReference>
<dbReference type="PANTHER" id="PTHR36766">
    <property type="entry name" value="PLANT BROAD-SPECTRUM MILDEW RESISTANCE PROTEIN RPW8"/>
    <property type="match status" value="1"/>
</dbReference>
<dbReference type="AlphaFoldDB" id="A0A6P8DVU7"/>
<evidence type="ECO:0000256" key="5">
    <source>
        <dbReference type="ARBA" id="ARBA00022821"/>
    </source>
</evidence>
<dbReference type="Pfam" id="PF18052">
    <property type="entry name" value="Rx_N"/>
    <property type="match status" value="1"/>
</dbReference>
<comment type="subcellular location">
    <subcellularLocation>
        <location evidence="1">Membrane</location>
    </subcellularLocation>
</comment>
<evidence type="ECO:0000259" key="11">
    <source>
        <dbReference type="PROSITE" id="PS50839"/>
    </source>
</evidence>
<proteinExistence type="predicted"/>
<dbReference type="SUPFAM" id="SSF52540">
    <property type="entry name" value="P-loop containing nucleoside triphosphate hydrolases"/>
    <property type="match status" value="1"/>
</dbReference>
<keyword evidence="8 10" id="KW-0472">Membrane</keyword>
<dbReference type="InterPro" id="IPR042240">
    <property type="entry name" value="CHASE_sf"/>
</dbReference>
<dbReference type="InterPro" id="IPR036097">
    <property type="entry name" value="HisK_dim/P_sf"/>
</dbReference>
<dbReference type="InterPro" id="IPR027417">
    <property type="entry name" value="P-loop_NTPase"/>
</dbReference>
<dbReference type="GO" id="GO:0043531">
    <property type="term" value="F:ADP binding"/>
    <property type="evidence" value="ECO:0007669"/>
    <property type="project" value="InterPro"/>
</dbReference>
<feature type="domain" description="CHASE" evidence="11">
    <location>
        <begin position="545"/>
        <end position="684"/>
    </location>
</feature>
<keyword evidence="6" id="KW-0067">ATP-binding</keyword>
<evidence type="ECO:0000256" key="10">
    <source>
        <dbReference type="SAM" id="Phobius"/>
    </source>
</evidence>
<evidence type="ECO:0000256" key="8">
    <source>
        <dbReference type="ARBA" id="ARBA00023136"/>
    </source>
</evidence>
<keyword evidence="5" id="KW-0611">Plant defense</keyword>
<dbReference type="Pfam" id="PF03924">
    <property type="entry name" value="CHASE"/>
    <property type="match status" value="1"/>
</dbReference>
<accession>A0A6P8DVU7</accession>
<dbReference type="OrthoDB" id="37484at2759"/>
<evidence type="ECO:0000256" key="3">
    <source>
        <dbReference type="ARBA" id="ARBA00022737"/>
    </source>
</evidence>
<gene>
    <name evidence="13" type="primary">LOC116211368</name>
</gene>
<keyword evidence="7 10" id="KW-1133">Transmembrane helix</keyword>
<evidence type="ECO:0000256" key="9">
    <source>
        <dbReference type="SAM" id="Coils"/>
    </source>
</evidence>